<evidence type="ECO:0000256" key="5">
    <source>
        <dbReference type="ARBA" id="ARBA00023295"/>
    </source>
</evidence>
<dbReference type="InterPro" id="IPR017853">
    <property type="entry name" value="GH"/>
</dbReference>
<dbReference type="PANTHER" id="PTHR30480">
    <property type="entry name" value="BETA-HEXOSAMINIDASE-RELATED"/>
    <property type="match status" value="1"/>
</dbReference>
<dbReference type="GO" id="GO:0009254">
    <property type="term" value="P:peptidoglycan turnover"/>
    <property type="evidence" value="ECO:0007669"/>
    <property type="project" value="TreeGrafter"/>
</dbReference>
<dbReference type="Proteomes" id="UP000287352">
    <property type="component" value="Unassembled WGS sequence"/>
</dbReference>
<dbReference type="InterPro" id="IPR050226">
    <property type="entry name" value="NagZ_Beta-hexosaminidase"/>
</dbReference>
<dbReference type="RefSeq" id="WP_161975189.1">
    <property type="nucleotide sequence ID" value="NZ_BIFR01000001.1"/>
</dbReference>
<dbReference type="GO" id="GO:0005975">
    <property type="term" value="P:carbohydrate metabolic process"/>
    <property type="evidence" value="ECO:0007669"/>
    <property type="project" value="InterPro"/>
</dbReference>
<protein>
    <recommendedName>
        <fullName evidence="3">beta-N-acetylhexosaminidase</fullName>
        <ecNumber evidence="3">3.2.1.52</ecNumber>
    </recommendedName>
</protein>
<keyword evidence="7" id="KW-1133">Transmembrane helix</keyword>
<dbReference type="EMBL" id="BIFR01000001">
    <property type="protein sequence ID" value="GCE10391.1"/>
    <property type="molecule type" value="Genomic_DNA"/>
</dbReference>
<feature type="domain" description="Glycoside hydrolase family 3 N-terminal" evidence="8">
    <location>
        <begin position="100"/>
        <end position="426"/>
    </location>
</feature>
<dbReference type="Pfam" id="PF00933">
    <property type="entry name" value="Glyco_hydro_3"/>
    <property type="match status" value="1"/>
</dbReference>
<feature type="transmembrane region" description="Helical" evidence="7">
    <location>
        <begin position="22"/>
        <end position="42"/>
    </location>
</feature>
<name>A0A401ZU44_9CHLR</name>
<keyword evidence="7" id="KW-0812">Transmembrane</keyword>
<comment type="caution">
    <text evidence="9">The sequence shown here is derived from an EMBL/GenBank/DDBJ whole genome shotgun (WGS) entry which is preliminary data.</text>
</comment>
<sequence>MNADDQVGTPSPPPRRQKKRRALSVSLSLFILVILVIAGTLFGPQLLSHSSAHRSDSPPATPAATLNPSDAPQDTYPHPQLTEHEKMRLLARQYVSQMSLDEELGQLIMVEYNDTSYSADLNTMLTEMHAGGVIMYEFQMLTKQQTTQDIARMQQVAKIPLLISTDEEGGPYVHRLNNIYPPRMSATDIANTGDPTVAVREGHHVAQDLLALGINVNLAPDLDINLTNGYDQVTRTFGATSNSVINYAGPYMKAMQSDGVIACIKHFPGLGAATVDAHAALPIINRTKDEIYATELEPFKHFIQSTDPLEQPGLVMPTDLLMPAIDPVMPAELSHTFMTDILRKEFGYDGVVLTDALYMKGVEINGKAITMPEAGVMALNAGDDMLLGPSGSQEMQEMITALKNALKDGTLAQSRVDEAATRILTLKLERHLMPAVPPQN</sequence>
<evidence type="ECO:0000256" key="7">
    <source>
        <dbReference type="SAM" id="Phobius"/>
    </source>
</evidence>
<keyword evidence="7" id="KW-0472">Membrane</keyword>
<dbReference type="InterPro" id="IPR001764">
    <property type="entry name" value="Glyco_hydro_3_N"/>
</dbReference>
<keyword evidence="5" id="KW-0326">Glycosidase</keyword>
<dbReference type="Gene3D" id="3.20.20.300">
    <property type="entry name" value="Glycoside hydrolase, family 3, N-terminal domain"/>
    <property type="match status" value="1"/>
</dbReference>
<proteinExistence type="inferred from homology"/>
<accession>A0A401ZU44</accession>
<evidence type="ECO:0000256" key="1">
    <source>
        <dbReference type="ARBA" id="ARBA00001231"/>
    </source>
</evidence>
<dbReference type="PANTHER" id="PTHR30480:SF13">
    <property type="entry name" value="BETA-HEXOSAMINIDASE"/>
    <property type="match status" value="1"/>
</dbReference>
<evidence type="ECO:0000256" key="2">
    <source>
        <dbReference type="ARBA" id="ARBA00005336"/>
    </source>
</evidence>
<reference evidence="10" key="1">
    <citation type="submission" date="2018-12" db="EMBL/GenBank/DDBJ databases">
        <title>Tengunoibacter tsumagoiensis gen. nov., sp. nov., Dictyobacter kobayashii sp. nov., D. alpinus sp. nov., and D. joshuensis sp. nov. and description of Dictyobacteraceae fam. nov. within the order Ktedonobacterales isolated from Tengu-no-mugimeshi.</title>
        <authorList>
            <person name="Wang C.M."/>
            <person name="Zheng Y."/>
            <person name="Sakai Y."/>
            <person name="Toyoda A."/>
            <person name="Minakuchi Y."/>
            <person name="Abe K."/>
            <person name="Yokota A."/>
            <person name="Yabe S."/>
        </authorList>
    </citation>
    <scope>NUCLEOTIDE SEQUENCE [LARGE SCALE GENOMIC DNA]</scope>
    <source>
        <strain evidence="10">Uno3</strain>
    </source>
</reference>
<comment type="catalytic activity">
    <reaction evidence="1">
        <text>Hydrolysis of terminal non-reducing N-acetyl-D-hexosamine residues in N-acetyl-beta-D-hexosaminides.</text>
        <dbReference type="EC" id="3.2.1.52"/>
    </reaction>
</comment>
<keyword evidence="10" id="KW-1185">Reference proteome</keyword>
<evidence type="ECO:0000256" key="6">
    <source>
        <dbReference type="SAM" id="MobiDB-lite"/>
    </source>
</evidence>
<dbReference type="InterPro" id="IPR036962">
    <property type="entry name" value="Glyco_hydro_3_N_sf"/>
</dbReference>
<evidence type="ECO:0000256" key="4">
    <source>
        <dbReference type="ARBA" id="ARBA00022801"/>
    </source>
</evidence>
<evidence type="ECO:0000313" key="9">
    <source>
        <dbReference type="EMBL" id="GCE10391.1"/>
    </source>
</evidence>
<organism evidence="9 10">
    <name type="scientific">Tengunoibacter tsumagoiensis</name>
    <dbReference type="NCBI Taxonomy" id="2014871"/>
    <lineage>
        <taxon>Bacteria</taxon>
        <taxon>Bacillati</taxon>
        <taxon>Chloroflexota</taxon>
        <taxon>Ktedonobacteria</taxon>
        <taxon>Ktedonobacterales</taxon>
        <taxon>Dictyobacteraceae</taxon>
        <taxon>Tengunoibacter</taxon>
    </lineage>
</organism>
<comment type="similarity">
    <text evidence="2">Belongs to the glycosyl hydrolase 3 family.</text>
</comment>
<evidence type="ECO:0000313" key="10">
    <source>
        <dbReference type="Proteomes" id="UP000287352"/>
    </source>
</evidence>
<feature type="region of interest" description="Disordered" evidence="6">
    <location>
        <begin position="1"/>
        <end position="20"/>
    </location>
</feature>
<evidence type="ECO:0000256" key="3">
    <source>
        <dbReference type="ARBA" id="ARBA00012663"/>
    </source>
</evidence>
<dbReference type="AlphaFoldDB" id="A0A401ZU44"/>
<feature type="region of interest" description="Disordered" evidence="6">
    <location>
        <begin position="49"/>
        <end position="79"/>
    </location>
</feature>
<dbReference type="SUPFAM" id="SSF51445">
    <property type="entry name" value="(Trans)glycosidases"/>
    <property type="match status" value="1"/>
</dbReference>
<keyword evidence="4" id="KW-0378">Hydrolase</keyword>
<dbReference type="GO" id="GO:0004563">
    <property type="term" value="F:beta-N-acetylhexosaminidase activity"/>
    <property type="evidence" value="ECO:0007669"/>
    <property type="project" value="UniProtKB-EC"/>
</dbReference>
<dbReference type="EC" id="3.2.1.52" evidence="3"/>
<evidence type="ECO:0000259" key="8">
    <source>
        <dbReference type="Pfam" id="PF00933"/>
    </source>
</evidence>
<gene>
    <name evidence="9" type="ORF">KTT_02500</name>
</gene>